<sequence>MHVLEIVGRNGPGQDPALVEACFAGTARIIGACSSLLSLLQASSDHNSQSRNDCADVLRSITGHSGTHGSVLGGAISTASIVLEDAHVTTTQSALQTMERLAGLDTGQATGSVAWVLAAACRSARTAIKDMGQSSSSGQQAGKAAPAGAASLITPAQSRALQALPADGAMRPAVSALLESCNPGTTAAASSTNLAALLDCLAKVPKLPALDWGSLCRTLIRLHAVVTVLPASASAVAVTSILAASTGTGTRQAEATCTAAWTGMTALLQALKEGNLKRLDQTQLQAAICDSCLPLWRWQAEQPQLAGRDKGEAVVGAASRCLRLQPPETAADLLQQLPGDGPWEAGAHTIPCSSGPLHRPVRVDLSPSSCSSCCTLSPACRIQLQLARCPSSQLLPPAGSMLGNLAALSKQTG</sequence>
<name>A0AAW1T1K6_9CHLO</name>
<dbReference type="GO" id="GO:0060147">
    <property type="term" value="P:regulation of post-transcriptional gene silencing"/>
    <property type="evidence" value="ECO:0007669"/>
    <property type="project" value="InterPro"/>
</dbReference>
<dbReference type="Proteomes" id="UP001485043">
    <property type="component" value="Unassembled WGS sequence"/>
</dbReference>
<comment type="caution">
    <text evidence="1">The sequence shown here is derived from an EMBL/GenBank/DDBJ whole genome shotgun (WGS) entry which is preliminary data.</text>
</comment>
<keyword evidence="2" id="KW-1185">Reference proteome</keyword>
<proteinExistence type="predicted"/>
<evidence type="ECO:0000313" key="1">
    <source>
        <dbReference type="EMBL" id="KAK9862636.1"/>
    </source>
</evidence>
<organism evidence="1 2">
    <name type="scientific">Apatococcus fuscideae</name>
    <dbReference type="NCBI Taxonomy" id="2026836"/>
    <lineage>
        <taxon>Eukaryota</taxon>
        <taxon>Viridiplantae</taxon>
        <taxon>Chlorophyta</taxon>
        <taxon>core chlorophytes</taxon>
        <taxon>Trebouxiophyceae</taxon>
        <taxon>Chlorellales</taxon>
        <taxon>Chlorellaceae</taxon>
        <taxon>Apatococcus</taxon>
    </lineage>
</organism>
<dbReference type="AlphaFoldDB" id="A0AAW1T1K6"/>
<accession>A0AAW1T1K6</accession>
<protein>
    <submittedName>
        <fullName evidence="1">Uncharacterized protein</fullName>
    </submittedName>
</protein>
<dbReference type="EMBL" id="JALJOV010000578">
    <property type="protein sequence ID" value="KAK9862636.1"/>
    <property type="molecule type" value="Genomic_DNA"/>
</dbReference>
<evidence type="ECO:0000313" key="2">
    <source>
        <dbReference type="Proteomes" id="UP001485043"/>
    </source>
</evidence>
<dbReference type="InterPro" id="IPR045163">
    <property type="entry name" value="Focadhesin/RST1"/>
</dbReference>
<dbReference type="PANTHER" id="PTHR16212:SF4">
    <property type="entry name" value="FOCADHESIN"/>
    <property type="match status" value="1"/>
</dbReference>
<reference evidence="1 2" key="1">
    <citation type="journal article" date="2024" name="Nat. Commun.">
        <title>Phylogenomics reveals the evolutionary origins of lichenization in chlorophyte algae.</title>
        <authorList>
            <person name="Puginier C."/>
            <person name="Libourel C."/>
            <person name="Otte J."/>
            <person name="Skaloud P."/>
            <person name="Haon M."/>
            <person name="Grisel S."/>
            <person name="Petersen M."/>
            <person name="Berrin J.G."/>
            <person name="Delaux P.M."/>
            <person name="Dal Grande F."/>
            <person name="Keller J."/>
        </authorList>
    </citation>
    <scope>NUCLEOTIDE SEQUENCE [LARGE SCALE GENOMIC DNA]</scope>
    <source>
        <strain evidence="1 2">SAG 2523</strain>
    </source>
</reference>
<gene>
    <name evidence="1" type="ORF">WJX84_004148</name>
</gene>
<dbReference type="PANTHER" id="PTHR16212">
    <property type="entry name" value="FOCADHESIN FAMILY MEMBER"/>
    <property type="match status" value="1"/>
</dbReference>